<accession>A0A1H6SR70</accession>
<dbReference type="Gene3D" id="1.20.81.30">
    <property type="entry name" value="Type II secretion system (T2SS), domain F"/>
    <property type="match status" value="2"/>
</dbReference>
<evidence type="ECO:0000256" key="2">
    <source>
        <dbReference type="ARBA" id="ARBA00004429"/>
    </source>
</evidence>
<evidence type="ECO:0000313" key="14">
    <source>
        <dbReference type="EMBL" id="SEI67277.1"/>
    </source>
</evidence>
<evidence type="ECO:0000256" key="4">
    <source>
        <dbReference type="ARBA" id="ARBA00022448"/>
    </source>
</evidence>
<keyword evidence="9 12" id="KW-0472">Membrane</keyword>
<keyword evidence="15" id="KW-1185">Reference proteome</keyword>
<evidence type="ECO:0000256" key="10">
    <source>
        <dbReference type="ARBA" id="ARBA00030750"/>
    </source>
</evidence>
<proteinExistence type="inferred from homology"/>
<keyword evidence="5" id="KW-1003">Cell membrane</keyword>
<evidence type="ECO:0000256" key="9">
    <source>
        <dbReference type="ARBA" id="ARBA00023136"/>
    </source>
</evidence>
<keyword evidence="7 11" id="KW-0812">Transmembrane</keyword>
<feature type="transmembrane region" description="Helical" evidence="12">
    <location>
        <begin position="219"/>
        <end position="237"/>
    </location>
</feature>
<evidence type="ECO:0000256" key="7">
    <source>
        <dbReference type="ARBA" id="ARBA00022692"/>
    </source>
</evidence>
<dbReference type="InterPro" id="IPR042094">
    <property type="entry name" value="T2SS_GspF_sf"/>
</dbReference>
<protein>
    <recommendedName>
        <fullName evidence="10">General secretion pathway protein F</fullName>
    </recommendedName>
</protein>
<dbReference type="GO" id="GO:0015628">
    <property type="term" value="P:protein secretion by the type II secretion system"/>
    <property type="evidence" value="ECO:0007669"/>
    <property type="project" value="TreeGrafter"/>
</dbReference>
<dbReference type="InterPro" id="IPR001992">
    <property type="entry name" value="T2SS_GspF/T4SS_PilC_CS"/>
</dbReference>
<dbReference type="AlphaFoldDB" id="A0A1H6SR70"/>
<dbReference type="InterPro" id="IPR003004">
    <property type="entry name" value="GspF/PilC"/>
</dbReference>
<dbReference type="OrthoDB" id="9805682at2"/>
<dbReference type="Pfam" id="PF00482">
    <property type="entry name" value="T2SSF"/>
    <property type="match status" value="2"/>
</dbReference>
<evidence type="ECO:0000256" key="12">
    <source>
        <dbReference type="SAM" id="Phobius"/>
    </source>
</evidence>
<sequence length="405" mass="44456">MKFAYQAINAQGEKISGTLEAQNRQEVLNMLQQSGCLPIQVQAQATPWWARSYGRQGVKGEHLAMYAEELATLLDAKMSLDKALALLSTLTASPALQEATREMRRMVKEGMTFSQALQSYPKLFPPLMSSMVYAGEESGNLATLMSKMAHFLGSMEQSRQQLKSSMTYPSILFAVGLGSVVVLMTYVVPQFANVFSDMGQAPPASTQALLSLSAWMQTYIAWIGGALAGVILVWHFWRQSRQGQLTWHRWQLAWPLFGSLIWRIELARLANTLAVLLAGGVPLLKALQISRQVIGNTALNQAWLKVEQGVREGSPLTQALTELAQDFRVSEADTLIHFSAIGEESGQLAPLLGKAAHKYEREVEREIKHLVSLVEPSVIIGIGLLVGAVVVSMLSAVFSLTNIQV</sequence>
<dbReference type="Proteomes" id="UP000242999">
    <property type="component" value="Unassembled WGS sequence"/>
</dbReference>
<keyword evidence="6" id="KW-0997">Cell inner membrane</keyword>
<dbReference type="EMBL" id="FNYH01000007">
    <property type="protein sequence ID" value="SEI67277.1"/>
    <property type="molecule type" value="Genomic_DNA"/>
</dbReference>
<feature type="domain" description="Type II secretion system protein GspF" evidence="13">
    <location>
        <begin position="270"/>
        <end position="394"/>
    </location>
</feature>
<dbReference type="InterPro" id="IPR018076">
    <property type="entry name" value="T2SS_GspF_dom"/>
</dbReference>
<dbReference type="PANTHER" id="PTHR30012:SF0">
    <property type="entry name" value="TYPE II SECRETION SYSTEM PROTEIN F-RELATED"/>
    <property type="match status" value="1"/>
</dbReference>
<organism evidence="14 15">
    <name type="scientific">Allopseudospirillum japonicum</name>
    <dbReference type="NCBI Taxonomy" id="64971"/>
    <lineage>
        <taxon>Bacteria</taxon>
        <taxon>Pseudomonadati</taxon>
        <taxon>Pseudomonadota</taxon>
        <taxon>Gammaproteobacteria</taxon>
        <taxon>Oceanospirillales</taxon>
        <taxon>Oceanospirillaceae</taxon>
        <taxon>Allopseudospirillum</taxon>
    </lineage>
</organism>
<evidence type="ECO:0000256" key="8">
    <source>
        <dbReference type="ARBA" id="ARBA00022989"/>
    </source>
</evidence>
<name>A0A1H6SR70_9GAMM</name>
<feature type="domain" description="Type II secretion system protein GspF" evidence="13">
    <location>
        <begin position="67"/>
        <end position="189"/>
    </location>
</feature>
<comment type="subcellular location">
    <subcellularLocation>
        <location evidence="2 11">Cell inner membrane</location>
        <topology evidence="2 11">Multi-pass membrane protein</topology>
    </subcellularLocation>
</comment>
<dbReference type="STRING" id="64971.SAMN05421831_10741"/>
<feature type="transmembrane region" description="Helical" evidence="12">
    <location>
        <begin position="168"/>
        <end position="188"/>
    </location>
</feature>
<feature type="transmembrane region" description="Helical" evidence="12">
    <location>
        <begin position="378"/>
        <end position="400"/>
    </location>
</feature>
<comment type="similarity">
    <text evidence="3 11">Belongs to the GSP F family.</text>
</comment>
<evidence type="ECO:0000256" key="5">
    <source>
        <dbReference type="ARBA" id="ARBA00022475"/>
    </source>
</evidence>
<evidence type="ECO:0000259" key="13">
    <source>
        <dbReference type="Pfam" id="PF00482"/>
    </source>
</evidence>
<gene>
    <name evidence="14" type="ORF">SAMN05421831_10741</name>
</gene>
<evidence type="ECO:0000256" key="6">
    <source>
        <dbReference type="ARBA" id="ARBA00022519"/>
    </source>
</evidence>
<dbReference type="FunFam" id="1.20.81.30:FF:000001">
    <property type="entry name" value="Type II secretion system protein F"/>
    <property type="match status" value="1"/>
</dbReference>
<dbReference type="RefSeq" id="WP_093309661.1">
    <property type="nucleotide sequence ID" value="NZ_FNYH01000007.1"/>
</dbReference>
<reference evidence="15" key="1">
    <citation type="submission" date="2016-10" db="EMBL/GenBank/DDBJ databases">
        <authorList>
            <person name="Varghese N."/>
            <person name="Submissions S."/>
        </authorList>
    </citation>
    <scope>NUCLEOTIDE SEQUENCE [LARGE SCALE GENOMIC DNA]</scope>
    <source>
        <strain evidence="15">DSM 7165</strain>
    </source>
</reference>
<dbReference type="PRINTS" id="PR00812">
    <property type="entry name" value="BCTERIALGSPF"/>
</dbReference>
<evidence type="ECO:0000256" key="3">
    <source>
        <dbReference type="ARBA" id="ARBA00005745"/>
    </source>
</evidence>
<dbReference type="PROSITE" id="PS00874">
    <property type="entry name" value="T2SP_F"/>
    <property type="match status" value="1"/>
</dbReference>
<evidence type="ECO:0000313" key="15">
    <source>
        <dbReference type="Proteomes" id="UP000242999"/>
    </source>
</evidence>
<dbReference type="PANTHER" id="PTHR30012">
    <property type="entry name" value="GENERAL SECRETION PATHWAY PROTEIN"/>
    <property type="match status" value="1"/>
</dbReference>
<keyword evidence="8 12" id="KW-1133">Transmembrane helix</keyword>
<evidence type="ECO:0000256" key="1">
    <source>
        <dbReference type="ARBA" id="ARBA00002684"/>
    </source>
</evidence>
<evidence type="ECO:0000256" key="11">
    <source>
        <dbReference type="RuleBase" id="RU003923"/>
    </source>
</evidence>
<comment type="function">
    <text evidence="1">Component of the type II secretion system inner membrane complex required for the energy-dependent secretion of extracellular factors such as proteases and toxins from the periplasm.</text>
</comment>
<dbReference type="GO" id="GO:0005886">
    <property type="term" value="C:plasma membrane"/>
    <property type="evidence" value="ECO:0007669"/>
    <property type="project" value="UniProtKB-SubCell"/>
</dbReference>
<keyword evidence="4 11" id="KW-0813">Transport</keyword>